<evidence type="ECO:0000313" key="2">
    <source>
        <dbReference type="EMBL" id="TKK89810.1"/>
    </source>
</evidence>
<gene>
    <name evidence="2" type="ORF">FDA94_07935</name>
</gene>
<comment type="caution">
    <text evidence="2">The sequence shown here is derived from an EMBL/GenBank/DDBJ whole genome shotgun (WGS) entry which is preliminary data.</text>
</comment>
<sequence>MRLLVVAAAVAALLVPAAAPAQAAPGPKVVKVQKGALSPKKVKWLTAKPHMRGVRVVWWSGVEPCTVLTKVTVKETRKTVRITLYEGSVKDAGMCVAMAIKKATYVKLKKPVGKRVILDGAR</sequence>
<name>A0A4U3MLF9_9ACTN</name>
<feature type="chain" id="PRO_5020993900" description="RlpA-like protein double-psi beta-barrel domain-containing protein" evidence="1">
    <location>
        <begin position="24"/>
        <end position="122"/>
    </location>
</feature>
<keyword evidence="1" id="KW-0732">Signal</keyword>
<dbReference type="RefSeq" id="WP_137246377.1">
    <property type="nucleotide sequence ID" value="NZ_SZQA01000005.1"/>
</dbReference>
<evidence type="ECO:0000256" key="1">
    <source>
        <dbReference type="SAM" id="SignalP"/>
    </source>
</evidence>
<dbReference type="OrthoDB" id="3541529at2"/>
<dbReference type="Proteomes" id="UP000308705">
    <property type="component" value="Unassembled WGS sequence"/>
</dbReference>
<organism evidence="2 3">
    <name type="scientific">Herbidospora galbida</name>
    <dbReference type="NCBI Taxonomy" id="2575442"/>
    <lineage>
        <taxon>Bacteria</taxon>
        <taxon>Bacillati</taxon>
        <taxon>Actinomycetota</taxon>
        <taxon>Actinomycetes</taxon>
        <taxon>Streptosporangiales</taxon>
        <taxon>Streptosporangiaceae</taxon>
        <taxon>Herbidospora</taxon>
    </lineage>
</organism>
<dbReference type="AlphaFoldDB" id="A0A4U3MLF9"/>
<reference evidence="2 3" key="1">
    <citation type="submission" date="2019-04" db="EMBL/GenBank/DDBJ databases">
        <title>Herbidospora sp. NEAU-GS14.nov., a novel actinomycete isolated from soil.</title>
        <authorList>
            <person name="Han L."/>
        </authorList>
    </citation>
    <scope>NUCLEOTIDE SEQUENCE [LARGE SCALE GENOMIC DNA]</scope>
    <source>
        <strain evidence="2 3">NEAU-GS14</strain>
    </source>
</reference>
<dbReference type="EMBL" id="SZQA01000005">
    <property type="protein sequence ID" value="TKK89810.1"/>
    <property type="molecule type" value="Genomic_DNA"/>
</dbReference>
<accession>A0A4U3MLF9</accession>
<evidence type="ECO:0008006" key="4">
    <source>
        <dbReference type="Google" id="ProtNLM"/>
    </source>
</evidence>
<protein>
    <recommendedName>
        <fullName evidence="4">RlpA-like protein double-psi beta-barrel domain-containing protein</fullName>
    </recommendedName>
</protein>
<keyword evidence="3" id="KW-1185">Reference proteome</keyword>
<evidence type="ECO:0000313" key="3">
    <source>
        <dbReference type="Proteomes" id="UP000308705"/>
    </source>
</evidence>
<proteinExistence type="predicted"/>
<feature type="signal peptide" evidence="1">
    <location>
        <begin position="1"/>
        <end position="23"/>
    </location>
</feature>